<dbReference type="AlphaFoldDB" id="A0A918YNK4"/>
<accession>A0A918YNK4</accession>
<evidence type="ECO:0000256" key="1">
    <source>
        <dbReference type="SAM" id="MobiDB-lite"/>
    </source>
</evidence>
<reference evidence="2" key="1">
    <citation type="journal article" date="2014" name="Int. J. Syst. Evol. Microbiol.">
        <title>Complete genome sequence of Corynebacterium casei LMG S-19264T (=DSM 44701T), isolated from a smear-ripened cheese.</title>
        <authorList>
            <consortium name="US DOE Joint Genome Institute (JGI-PGF)"/>
            <person name="Walter F."/>
            <person name="Albersmeier A."/>
            <person name="Kalinowski J."/>
            <person name="Ruckert C."/>
        </authorList>
    </citation>
    <scope>NUCLEOTIDE SEQUENCE</scope>
    <source>
        <strain evidence="2">JCM 4714</strain>
    </source>
</reference>
<feature type="region of interest" description="Disordered" evidence="1">
    <location>
        <begin position="1"/>
        <end position="35"/>
    </location>
</feature>
<dbReference type="Proteomes" id="UP000655443">
    <property type="component" value="Unassembled WGS sequence"/>
</dbReference>
<dbReference type="EMBL" id="BMVG01000024">
    <property type="protein sequence ID" value="GHE10619.1"/>
    <property type="molecule type" value="Genomic_DNA"/>
</dbReference>
<organism evidence="2 3">
    <name type="scientific">Streptomyces alanosinicus</name>
    <dbReference type="NCBI Taxonomy" id="68171"/>
    <lineage>
        <taxon>Bacteria</taxon>
        <taxon>Bacillati</taxon>
        <taxon>Actinomycetota</taxon>
        <taxon>Actinomycetes</taxon>
        <taxon>Kitasatosporales</taxon>
        <taxon>Streptomycetaceae</taxon>
        <taxon>Streptomyces</taxon>
    </lineage>
</organism>
<gene>
    <name evidence="2" type="ORF">GCM10010339_67410</name>
</gene>
<evidence type="ECO:0000313" key="3">
    <source>
        <dbReference type="Proteomes" id="UP000655443"/>
    </source>
</evidence>
<evidence type="ECO:0000313" key="2">
    <source>
        <dbReference type="EMBL" id="GHE10619.1"/>
    </source>
</evidence>
<protein>
    <submittedName>
        <fullName evidence="2">Uncharacterized protein</fullName>
    </submittedName>
</protein>
<comment type="caution">
    <text evidence="2">The sequence shown here is derived from an EMBL/GenBank/DDBJ whole genome shotgun (WGS) entry which is preliminary data.</text>
</comment>
<keyword evidence="3" id="KW-1185">Reference proteome</keyword>
<name>A0A918YNK4_9ACTN</name>
<proteinExistence type="predicted"/>
<sequence length="76" mass="7794">MPGPGVRARLCGRPVTSPKGPSAAQPGGFQGFPPVPPVQSAKLAPKYGVPVVETPEVLGETVREPVVVILVPSEGR</sequence>
<reference evidence="2" key="2">
    <citation type="submission" date="2020-09" db="EMBL/GenBank/DDBJ databases">
        <authorList>
            <person name="Sun Q."/>
            <person name="Ohkuma M."/>
        </authorList>
    </citation>
    <scope>NUCLEOTIDE SEQUENCE</scope>
    <source>
        <strain evidence="2">JCM 4714</strain>
    </source>
</reference>